<evidence type="ECO:0000313" key="2">
    <source>
        <dbReference type="EMBL" id="EKM58669.1"/>
    </source>
</evidence>
<name>K5WHS3_PHACS</name>
<dbReference type="RefSeq" id="XP_007393972.1">
    <property type="nucleotide sequence ID" value="XM_007393910.1"/>
</dbReference>
<dbReference type="AlphaFoldDB" id="K5WHS3"/>
<accession>K5WHS3</accession>
<reference evidence="2 3" key="1">
    <citation type="journal article" date="2012" name="BMC Genomics">
        <title>Comparative genomics of the white-rot fungi, Phanerochaete carnosa and P. chrysosporium, to elucidate the genetic basis of the distinct wood types they colonize.</title>
        <authorList>
            <person name="Suzuki H."/>
            <person name="MacDonald J."/>
            <person name="Syed K."/>
            <person name="Salamov A."/>
            <person name="Hori C."/>
            <person name="Aerts A."/>
            <person name="Henrissat B."/>
            <person name="Wiebenga A."/>
            <person name="vanKuyk P.A."/>
            <person name="Barry K."/>
            <person name="Lindquist E."/>
            <person name="LaButti K."/>
            <person name="Lapidus A."/>
            <person name="Lucas S."/>
            <person name="Coutinho P."/>
            <person name="Gong Y."/>
            <person name="Samejima M."/>
            <person name="Mahadevan R."/>
            <person name="Abou-Zaid M."/>
            <person name="de Vries R.P."/>
            <person name="Igarashi K."/>
            <person name="Yadav J.S."/>
            <person name="Grigoriev I.V."/>
            <person name="Master E.R."/>
        </authorList>
    </citation>
    <scope>NUCLEOTIDE SEQUENCE [LARGE SCALE GENOMIC DNA]</scope>
    <source>
        <strain evidence="2 3">HHB-10118-sp</strain>
    </source>
</reference>
<dbReference type="Proteomes" id="UP000008370">
    <property type="component" value="Unassembled WGS sequence"/>
</dbReference>
<protein>
    <submittedName>
        <fullName evidence="2">Uncharacterized protein</fullName>
    </submittedName>
</protein>
<dbReference type="InParanoid" id="K5WHS3"/>
<dbReference type="EMBL" id="JH930470">
    <property type="protein sequence ID" value="EKM58669.1"/>
    <property type="molecule type" value="Genomic_DNA"/>
</dbReference>
<gene>
    <name evidence="2" type="ORF">PHACADRAFT_159766</name>
</gene>
<dbReference type="KEGG" id="pco:PHACADRAFT_159766"/>
<organism evidence="2 3">
    <name type="scientific">Phanerochaete carnosa (strain HHB-10118-sp)</name>
    <name type="common">White-rot fungus</name>
    <name type="synonym">Peniophora carnosa</name>
    <dbReference type="NCBI Taxonomy" id="650164"/>
    <lineage>
        <taxon>Eukaryota</taxon>
        <taxon>Fungi</taxon>
        <taxon>Dikarya</taxon>
        <taxon>Basidiomycota</taxon>
        <taxon>Agaricomycotina</taxon>
        <taxon>Agaricomycetes</taxon>
        <taxon>Polyporales</taxon>
        <taxon>Phanerochaetaceae</taxon>
        <taxon>Phanerochaete</taxon>
    </lineage>
</organism>
<keyword evidence="3" id="KW-1185">Reference proteome</keyword>
<feature type="region of interest" description="Disordered" evidence="1">
    <location>
        <begin position="76"/>
        <end position="96"/>
    </location>
</feature>
<evidence type="ECO:0000313" key="3">
    <source>
        <dbReference type="Proteomes" id="UP000008370"/>
    </source>
</evidence>
<evidence type="ECO:0000256" key="1">
    <source>
        <dbReference type="SAM" id="MobiDB-lite"/>
    </source>
</evidence>
<dbReference type="HOGENOM" id="CLU_2360425_0_0_1"/>
<dbReference type="GeneID" id="18909140"/>
<proteinExistence type="predicted"/>
<sequence>MPAHDCANPTLTPTDDPLIAETTVVDERSALASRLVDVHSICQPPIMSRPPSGSAGLSLAHSNILVWNTKKKRLNRLQKLPQARRRNLRQSRHLRR</sequence>